<evidence type="ECO:0000256" key="2">
    <source>
        <dbReference type="SAM" id="SignalP"/>
    </source>
</evidence>
<evidence type="ECO:0000313" key="3">
    <source>
        <dbReference type="EMBL" id="QJY45700.1"/>
    </source>
</evidence>
<dbReference type="KEGG" id="pbro:HOP40_07700"/>
<proteinExistence type="predicted"/>
<dbReference type="PROSITE" id="PS51318">
    <property type="entry name" value="TAT"/>
    <property type="match status" value="1"/>
</dbReference>
<feature type="signal peptide" evidence="2">
    <location>
        <begin position="1"/>
        <end position="31"/>
    </location>
</feature>
<protein>
    <recommendedName>
        <fullName evidence="5">Fe-S oxidoreductase</fullName>
    </recommendedName>
</protein>
<name>A0A6M6JF49_9PSEU</name>
<dbReference type="RefSeq" id="WP_172156095.1">
    <property type="nucleotide sequence ID" value="NZ_CP053564.1"/>
</dbReference>
<dbReference type="InterPro" id="IPR006311">
    <property type="entry name" value="TAT_signal"/>
</dbReference>
<reference evidence="3 4" key="1">
    <citation type="submission" date="2020-05" db="EMBL/GenBank/DDBJ databases">
        <authorList>
            <person name="Mo P."/>
        </authorList>
    </citation>
    <scope>NUCLEOTIDE SEQUENCE [LARGE SCALE GENOMIC DNA]</scope>
    <source>
        <strain evidence="3 4">Gen01</strain>
    </source>
</reference>
<evidence type="ECO:0000313" key="4">
    <source>
        <dbReference type="Proteomes" id="UP000505377"/>
    </source>
</evidence>
<organism evidence="3 4">
    <name type="scientific">Pseudonocardia broussonetiae</name>
    <dbReference type="NCBI Taxonomy" id="2736640"/>
    <lineage>
        <taxon>Bacteria</taxon>
        <taxon>Bacillati</taxon>
        <taxon>Actinomycetota</taxon>
        <taxon>Actinomycetes</taxon>
        <taxon>Pseudonocardiales</taxon>
        <taxon>Pseudonocardiaceae</taxon>
        <taxon>Pseudonocardia</taxon>
    </lineage>
</organism>
<gene>
    <name evidence="3" type="ORF">HOP40_07700</name>
</gene>
<feature type="region of interest" description="Disordered" evidence="1">
    <location>
        <begin position="116"/>
        <end position="150"/>
    </location>
</feature>
<sequence length="186" mass="17736">MSSLARRSLRTTAAAAGIAALGVGFAGHALAAPALPALPGTEGLSEAGLPAAPALPAAPEAPATPGLPSAEGWSVPGVVNFEMPAVNTAAPELPAGDAFALPTAPELAVPEAPAAPELPAAPEAPSTSPVVNSGEGVEGQVNGPAPEGVGQNQVGAMAAMDMAAMLAEMAQSGAAGGSITENQQIG</sequence>
<dbReference type="AlphaFoldDB" id="A0A6M6JF49"/>
<evidence type="ECO:0008006" key="5">
    <source>
        <dbReference type="Google" id="ProtNLM"/>
    </source>
</evidence>
<dbReference type="EMBL" id="CP053564">
    <property type="protein sequence ID" value="QJY45700.1"/>
    <property type="molecule type" value="Genomic_DNA"/>
</dbReference>
<dbReference type="Proteomes" id="UP000505377">
    <property type="component" value="Chromosome"/>
</dbReference>
<feature type="region of interest" description="Disordered" evidence="1">
    <location>
        <begin position="49"/>
        <end position="69"/>
    </location>
</feature>
<feature type="compositionally biased region" description="Low complexity" evidence="1">
    <location>
        <begin position="116"/>
        <end position="131"/>
    </location>
</feature>
<feature type="compositionally biased region" description="Low complexity" evidence="1">
    <location>
        <begin position="49"/>
        <end position="68"/>
    </location>
</feature>
<accession>A0A6M6JF49</accession>
<evidence type="ECO:0000256" key="1">
    <source>
        <dbReference type="SAM" id="MobiDB-lite"/>
    </source>
</evidence>
<feature type="chain" id="PRO_5026952510" description="Fe-S oxidoreductase" evidence="2">
    <location>
        <begin position="32"/>
        <end position="186"/>
    </location>
</feature>
<keyword evidence="2" id="KW-0732">Signal</keyword>
<keyword evidence="4" id="KW-1185">Reference proteome</keyword>